<dbReference type="InterPro" id="IPR051047">
    <property type="entry name" value="AccD/PCCB"/>
</dbReference>
<evidence type="ECO:0000313" key="3">
    <source>
        <dbReference type="EMBL" id="KAK5073419.1"/>
    </source>
</evidence>
<dbReference type="Pfam" id="PF01039">
    <property type="entry name" value="Carboxyl_trans"/>
    <property type="match status" value="1"/>
</dbReference>
<feature type="region of interest" description="Disordered" evidence="1">
    <location>
        <begin position="1"/>
        <end position="46"/>
    </location>
</feature>
<organism evidence="3 4">
    <name type="scientific">Lithohypha guttulata</name>
    <dbReference type="NCBI Taxonomy" id="1690604"/>
    <lineage>
        <taxon>Eukaryota</taxon>
        <taxon>Fungi</taxon>
        <taxon>Dikarya</taxon>
        <taxon>Ascomycota</taxon>
        <taxon>Pezizomycotina</taxon>
        <taxon>Eurotiomycetes</taxon>
        <taxon>Chaetothyriomycetidae</taxon>
        <taxon>Chaetothyriales</taxon>
        <taxon>Trichomeriaceae</taxon>
        <taxon>Lithohypha</taxon>
    </lineage>
</organism>
<evidence type="ECO:0000256" key="1">
    <source>
        <dbReference type="SAM" id="MobiDB-lite"/>
    </source>
</evidence>
<dbReference type="SUPFAM" id="SSF52096">
    <property type="entry name" value="ClpP/crotonase"/>
    <property type="match status" value="2"/>
</dbReference>
<dbReference type="InterPro" id="IPR011763">
    <property type="entry name" value="COA_CT_C"/>
</dbReference>
<accession>A0ABR0JUQ6</accession>
<evidence type="ECO:0000259" key="2">
    <source>
        <dbReference type="PROSITE" id="PS50989"/>
    </source>
</evidence>
<proteinExistence type="predicted"/>
<feature type="domain" description="CoA carboxyltransferase C-terminal" evidence="2">
    <location>
        <begin position="276"/>
        <end position="511"/>
    </location>
</feature>
<dbReference type="PANTHER" id="PTHR43842:SF2">
    <property type="entry name" value="PROPIONYL-COA CARBOXYLASE BETA CHAIN, MITOCHONDRIAL"/>
    <property type="match status" value="1"/>
</dbReference>
<feature type="compositionally biased region" description="Basic residues" evidence="1">
    <location>
        <begin position="32"/>
        <end position="42"/>
    </location>
</feature>
<name>A0ABR0JUQ6_9EURO</name>
<dbReference type="PROSITE" id="PS50989">
    <property type="entry name" value="COA_CT_CTER"/>
    <property type="match status" value="1"/>
</dbReference>
<dbReference type="EMBL" id="JAVRRG010000295">
    <property type="protein sequence ID" value="KAK5073419.1"/>
    <property type="molecule type" value="Genomic_DNA"/>
</dbReference>
<dbReference type="Gene3D" id="3.90.226.10">
    <property type="entry name" value="2-enoyl-CoA Hydratase, Chain A, domain 1"/>
    <property type="match status" value="3"/>
</dbReference>
<dbReference type="PANTHER" id="PTHR43842">
    <property type="entry name" value="PROPIONYL-COA CARBOXYLASE BETA CHAIN"/>
    <property type="match status" value="1"/>
</dbReference>
<reference evidence="3 4" key="1">
    <citation type="submission" date="2023-08" db="EMBL/GenBank/DDBJ databases">
        <title>Black Yeasts Isolated from many extreme environments.</title>
        <authorList>
            <person name="Coleine C."/>
            <person name="Stajich J.E."/>
            <person name="Selbmann L."/>
        </authorList>
    </citation>
    <scope>NUCLEOTIDE SEQUENCE [LARGE SCALE GENOMIC DNA]</scope>
    <source>
        <strain evidence="3 4">CCFEE 5885</strain>
    </source>
</reference>
<evidence type="ECO:0000313" key="4">
    <source>
        <dbReference type="Proteomes" id="UP001345013"/>
    </source>
</evidence>
<dbReference type="Proteomes" id="UP001345013">
    <property type="component" value="Unassembled WGS sequence"/>
</dbReference>
<comment type="caution">
    <text evidence="3">The sequence shown here is derived from an EMBL/GenBank/DDBJ whole genome shotgun (WGS) entry which is preliminary data.</text>
</comment>
<gene>
    <name evidence="3" type="ORF">LTR24_010274</name>
</gene>
<dbReference type="InterPro" id="IPR029045">
    <property type="entry name" value="ClpP/crotonase-like_dom_sf"/>
</dbReference>
<keyword evidence="4" id="KW-1185">Reference proteome</keyword>
<sequence length="511" mass="56033">MANDDGNRSEQPIGDGTNAKARLGMIQDHIGSKQKARKAKKARITEGPADWSDVIEEFDDVRRRAQTPLYDTTGYQRHKEAGKLWVRERLDLLLDHGSFREIGSVSGTATWTKINPESKSGIEAEREKVTDFTPSNNVQGGGSITSYKTQNGSYIPELELLPFVVRQLDLGVPNCAAVVGPAVGLGAARAASCHFSVMAGDVGSLFNAGPKIVEGATFEEGLSLKELGGPEIHCSNGVIDNYAANEKDCYDQIARFLAFTPNHGGVLPPVLASTDTPDRQCPELRETIPRRRQRGYSVHPIITALVDKDSFFEQGPMWGRTIVVGLARMDGRPVGIFANNSLVNAGALDSQGCQKLSKHLKLCDVMGLPLVQLVDIPGFAIGTVAERSGVMKWAMELCKTYFTTTIPIFTTIIRRCYGIGGVILVDNREPNCRVAWPSANWGSIPLDGGIEVNHRADLKKAGEKRHELYNKLEAEYLNLQNPLRTANKFGVEEVIDPAYTRTLVCEWTQHM</sequence>
<protein>
    <recommendedName>
        <fullName evidence="2">CoA carboxyltransferase C-terminal domain-containing protein</fullName>
    </recommendedName>
</protein>
<dbReference type="InterPro" id="IPR034733">
    <property type="entry name" value="AcCoA_carboxyl_beta"/>
</dbReference>